<evidence type="ECO:0000313" key="2">
    <source>
        <dbReference type="EMBL" id="CAB4158859.1"/>
    </source>
</evidence>
<proteinExistence type="predicted"/>
<dbReference type="EMBL" id="LR796684">
    <property type="protein sequence ID" value="CAB4158859.1"/>
    <property type="molecule type" value="Genomic_DNA"/>
</dbReference>
<feature type="transmembrane region" description="Helical" evidence="1">
    <location>
        <begin position="88"/>
        <end position="111"/>
    </location>
</feature>
<keyword evidence="1" id="KW-1133">Transmembrane helix</keyword>
<gene>
    <name evidence="2" type="ORF">UFOVP707_31</name>
</gene>
<keyword evidence="1" id="KW-0812">Transmembrane</keyword>
<accession>A0A6J5NHV0</accession>
<sequence>MAEPTSSGASIGLAAVMVALLGPAAGEYAAILFAALAGSLWPLAVAEGTTRSQGALLVLRLVLTSVALTGVLAWGIEHHWGVPVTTSIAPVAFFVAALGDHWRSLIAAVAARARRAIGGRKA</sequence>
<name>A0A6J5NHV0_9CAUD</name>
<organism evidence="2">
    <name type="scientific">uncultured Caudovirales phage</name>
    <dbReference type="NCBI Taxonomy" id="2100421"/>
    <lineage>
        <taxon>Viruses</taxon>
        <taxon>Duplodnaviria</taxon>
        <taxon>Heunggongvirae</taxon>
        <taxon>Uroviricota</taxon>
        <taxon>Caudoviricetes</taxon>
        <taxon>Peduoviridae</taxon>
        <taxon>Maltschvirus</taxon>
        <taxon>Maltschvirus maltsch</taxon>
    </lineage>
</organism>
<reference evidence="2" key="1">
    <citation type="submission" date="2020-04" db="EMBL/GenBank/DDBJ databases">
        <authorList>
            <person name="Chiriac C."/>
            <person name="Salcher M."/>
            <person name="Ghai R."/>
            <person name="Kavagutti S V."/>
        </authorList>
    </citation>
    <scope>NUCLEOTIDE SEQUENCE</scope>
</reference>
<keyword evidence="1" id="KW-0472">Membrane</keyword>
<protein>
    <submittedName>
        <fullName evidence="2">Uncharacterized protein</fullName>
    </submittedName>
</protein>
<feature type="transmembrane region" description="Helical" evidence="1">
    <location>
        <begin position="57"/>
        <end position="76"/>
    </location>
</feature>
<evidence type="ECO:0000256" key="1">
    <source>
        <dbReference type="SAM" id="Phobius"/>
    </source>
</evidence>